<dbReference type="SFLD" id="SFLDS00028">
    <property type="entry name" value="Proline_Racemase"/>
    <property type="match status" value="1"/>
</dbReference>
<evidence type="ECO:0000256" key="1">
    <source>
        <dbReference type="ARBA" id="ARBA00001148"/>
    </source>
</evidence>
<reference evidence="5" key="1">
    <citation type="submission" date="2025-08" db="UniProtKB">
        <authorList>
            <consortium name="RefSeq"/>
        </authorList>
    </citation>
    <scope>IDENTIFICATION</scope>
    <source>
        <tissue evidence="5">Tentacle</tissue>
    </source>
</reference>
<evidence type="ECO:0000256" key="3">
    <source>
        <dbReference type="ARBA" id="ARBA00013105"/>
    </source>
</evidence>
<gene>
    <name evidence="5" type="primary">LOC116300698</name>
</gene>
<dbReference type="GO" id="GO:0050346">
    <property type="term" value="F:trans-L-3-hydroxyproline dehydratase activity"/>
    <property type="evidence" value="ECO:0007669"/>
    <property type="project" value="UniProtKB-EC"/>
</dbReference>
<dbReference type="Pfam" id="PF05544">
    <property type="entry name" value="Pro_racemase"/>
    <property type="match status" value="1"/>
</dbReference>
<dbReference type="EC" id="4.2.1.77" evidence="3"/>
<dbReference type="KEGG" id="aten:116300698"/>
<dbReference type="PANTHER" id="PTHR33442">
    <property type="entry name" value="TRANS-3-HYDROXY-L-PROLINE DEHYDRATASE"/>
    <property type="match status" value="1"/>
</dbReference>
<dbReference type="InterPro" id="IPR008794">
    <property type="entry name" value="Pro_racemase_fam"/>
</dbReference>
<accession>A0A6P8IFF2</accession>
<dbReference type="GeneID" id="116300698"/>
<dbReference type="AlphaFoldDB" id="A0A6P8IFF2"/>
<dbReference type="FunFam" id="3.10.310.10:FF:000003">
    <property type="entry name" value="Proline racemase"/>
    <property type="match status" value="1"/>
</dbReference>
<protein>
    <recommendedName>
        <fullName evidence="3">trans-L-3-hydroxyproline dehydratase</fullName>
        <ecNumber evidence="3">4.2.1.77</ecNumber>
    </recommendedName>
</protein>
<comment type="catalytic activity">
    <reaction evidence="1">
        <text>trans-3-hydroxy-L-proline = 1-pyrroline-2-carboxylate + H2O</text>
        <dbReference type="Rhea" id="RHEA:10320"/>
        <dbReference type="ChEBI" id="CHEBI:15377"/>
        <dbReference type="ChEBI" id="CHEBI:39785"/>
        <dbReference type="ChEBI" id="CHEBI:57938"/>
        <dbReference type="EC" id="4.2.1.77"/>
    </reaction>
</comment>
<evidence type="ECO:0000256" key="2">
    <source>
        <dbReference type="ARBA" id="ARBA00007529"/>
    </source>
</evidence>
<proteinExistence type="inferred from homology"/>
<comment type="similarity">
    <text evidence="2">Belongs to the proline racemase family.</text>
</comment>
<dbReference type="Gene3D" id="3.10.310.10">
    <property type="entry name" value="Diaminopimelate Epimerase, Chain A, domain 1"/>
    <property type="match status" value="2"/>
</dbReference>
<name>A0A6P8IFF2_ACTTE</name>
<dbReference type="PANTHER" id="PTHR33442:SF1">
    <property type="entry name" value="TRANS-3-HYDROXY-L-PROLINE DEHYDRATASE"/>
    <property type="match status" value="1"/>
</dbReference>
<evidence type="ECO:0000313" key="4">
    <source>
        <dbReference type="Proteomes" id="UP000515163"/>
    </source>
</evidence>
<dbReference type="OrthoDB" id="6409228at2759"/>
<dbReference type="Proteomes" id="UP000515163">
    <property type="component" value="Unplaced"/>
</dbReference>
<dbReference type="RefSeq" id="XP_031565474.1">
    <property type="nucleotide sequence ID" value="XM_031709614.1"/>
</dbReference>
<dbReference type="InParanoid" id="A0A6P8IFF2"/>
<dbReference type="SUPFAM" id="SSF54506">
    <property type="entry name" value="Diaminopimelate epimerase-like"/>
    <property type="match status" value="1"/>
</dbReference>
<sequence>MEDIENEVSISTVEMHTGGQPLRIITSGYPSIQGKSILEKRKYVKENLDYLRKMLMFEPRGHFDMYGALIVDPDFEQADLGVLFLHNEGYSTMCGHAVIALGRYAIDSGLVATDTASSTVGEVPVFIQCPCGLVKALVEVCDGKSGRVRFISVPSFAFALDVEIETPQFGTIKVDIGYGGAFYALVAEDQLNIDLRSARVKDVVEAANVVTKAVKNKVKLHHPESDDLAFLYGTIVTDGKDGYSEDPDDCTYNVCVFADSQVDRCPTGSGVTARIAVQYAKKLIDLGQLRAFQGIAGSKFGGRVVKQVKCGEFDAVHVEVTGQAYYTGKCTFTMEKDDPLKHGFLVR</sequence>
<dbReference type="FunCoup" id="A0A6P8IFF2">
    <property type="interactions" value="67"/>
</dbReference>
<evidence type="ECO:0000313" key="5">
    <source>
        <dbReference type="RefSeq" id="XP_031565474.1"/>
    </source>
</evidence>
<organism evidence="4 5">
    <name type="scientific">Actinia tenebrosa</name>
    <name type="common">Australian red waratah sea anemone</name>
    <dbReference type="NCBI Taxonomy" id="6105"/>
    <lineage>
        <taxon>Eukaryota</taxon>
        <taxon>Metazoa</taxon>
        <taxon>Cnidaria</taxon>
        <taxon>Anthozoa</taxon>
        <taxon>Hexacorallia</taxon>
        <taxon>Actiniaria</taxon>
        <taxon>Actiniidae</taxon>
        <taxon>Actinia</taxon>
    </lineage>
</organism>
<dbReference type="PIRSF" id="PIRSF029792">
    <property type="entry name" value="Pro_racemase"/>
    <property type="match status" value="1"/>
</dbReference>
<keyword evidence="4" id="KW-1185">Reference proteome</keyword>